<evidence type="ECO:0000313" key="2">
    <source>
        <dbReference type="EMBL" id="MFD2917353.1"/>
    </source>
</evidence>
<reference evidence="3" key="1">
    <citation type="journal article" date="2019" name="Int. J. Syst. Evol. Microbiol.">
        <title>The Global Catalogue of Microorganisms (GCM) 10K type strain sequencing project: providing services to taxonomists for standard genome sequencing and annotation.</title>
        <authorList>
            <consortium name="The Broad Institute Genomics Platform"/>
            <consortium name="The Broad Institute Genome Sequencing Center for Infectious Disease"/>
            <person name="Wu L."/>
            <person name="Ma J."/>
        </authorList>
    </citation>
    <scope>NUCLEOTIDE SEQUENCE [LARGE SCALE GENOMIC DNA]</scope>
    <source>
        <strain evidence="3">KCTC 32514</strain>
    </source>
</reference>
<evidence type="ECO:0000313" key="3">
    <source>
        <dbReference type="Proteomes" id="UP001597548"/>
    </source>
</evidence>
<keyword evidence="3" id="KW-1185">Reference proteome</keyword>
<dbReference type="PANTHER" id="PTHR34385:SF1">
    <property type="entry name" value="PEPTIDOGLYCAN L-ALANYL-D-GLUTAMATE ENDOPEPTIDASE CWLK"/>
    <property type="match status" value="1"/>
</dbReference>
<dbReference type="Proteomes" id="UP001597548">
    <property type="component" value="Unassembled WGS sequence"/>
</dbReference>
<sequence>MKRRTFIKGTTAFGLGLAVFPQIAFQDSKTNISYDELIGKGNPELFGNGYKLRQEAYDAFIKMSKEALKSDINIKVVSSYRNFAHQNRIWERKYKQNINNDLSAQESIKKIIEYSTIPGTSRHHWATDIDLIDGNVAQPSSVLNPKHFDGTGCFSKFKTWMDAHANTFGFYLVYTNETNRKGFKYEPWHYSYKPLSQGYLQAYQKLNLIDIIISEQLMGCDHFSEEFITNYLNQNILDINPELL</sequence>
<dbReference type="EMBL" id="JBHUOS010000014">
    <property type="protein sequence ID" value="MFD2917353.1"/>
    <property type="molecule type" value="Genomic_DNA"/>
</dbReference>
<dbReference type="RefSeq" id="WP_194508957.1">
    <property type="nucleotide sequence ID" value="NZ_JADILU010000006.1"/>
</dbReference>
<dbReference type="SUPFAM" id="SSF55166">
    <property type="entry name" value="Hedgehog/DD-peptidase"/>
    <property type="match status" value="1"/>
</dbReference>
<dbReference type="InterPro" id="IPR003709">
    <property type="entry name" value="VanY-like_core_dom"/>
</dbReference>
<dbReference type="Pfam" id="PF02557">
    <property type="entry name" value="VanY"/>
    <property type="match status" value="1"/>
</dbReference>
<dbReference type="CDD" id="cd14847">
    <property type="entry name" value="DD-carboxypeptidase_like"/>
    <property type="match status" value="1"/>
</dbReference>
<dbReference type="PANTHER" id="PTHR34385">
    <property type="entry name" value="D-ALANYL-D-ALANINE CARBOXYPEPTIDASE"/>
    <property type="match status" value="1"/>
</dbReference>
<dbReference type="Gene3D" id="3.30.1380.10">
    <property type="match status" value="1"/>
</dbReference>
<gene>
    <name evidence="2" type="ORF">ACFS29_16995</name>
</gene>
<name>A0ABW5ZWJ3_9FLAO</name>
<dbReference type="InterPro" id="IPR052179">
    <property type="entry name" value="DD-CPase-like"/>
</dbReference>
<protein>
    <submittedName>
        <fullName evidence="2">M15 family metallopeptidase</fullName>
    </submittedName>
</protein>
<dbReference type="InterPro" id="IPR009045">
    <property type="entry name" value="Zn_M74/Hedgehog-like"/>
</dbReference>
<comment type="caution">
    <text evidence="2">The sequence shown here is derived from an EMBL/GenBank/DDBJ whole genome shotgun (WGS) entry which is preliminary data.</text>
</comment>
<proteinExistence type="predicted"/>
<accession>A0ABW5ZWJ3</accession>
<evidence type="ECO:0000259" key="1">
    <source>
        <dbReference type="Pfam" id="PF02557"/>
    </source>
</evidence>
<feature type="domain" description="D-alanyl-D-alanine carboxypeptidase-like core" evidence="1">
    <location>
        <begin position="51"/>
        <end position="194"/>
    </location>
</feature>
<organism evidence="2 3">
    <name type="scientific">Psychroserpens luteus</name>
    <dbReference type="NCBI Taxonomy" id="1434066"/>
    <lineage>
        <taxon>Bacteria</taxon>
        <taxon>Pseudomonadati</taxon>
        <taxon>Bacteroidota</taxon>
        <taxon>Flavobacteriia</taxon>
        <taxon>Flavobacteriales</taxon>
        <taxon>Flavobacteriaceae</taxon>
        <taxon>Psychroserpens</taxon>
    </lineage>
</organism>